<organism evidence="3 4">
    <name type="scientific">Gloeocapsopsis crepidinum LEGE 06123</name>
    <dbReference type="NCBI Taxonomy" id="588587"/>
    <lineage>
        <taxon>Bacteria</taxon>
        <taxon>Bacillati</taxon>
        <taxon>Cyanobacteriota</taxon>
        <taxon>Cyanophyceae</taxon>
        <taxon>Oscillatoriophycideae</taxon>
        <taxon>Chroococcales</taxon>
        <taxon>Chroococcaceae</taxon>
        <taxon>Gloeocapsopsis</taxon>
    </lineage>
</organism>
<dbReference type="InterPro" id="IPR008271">
    <property type="entry name" value="Ser/Thr_kinase_AS"/>
</dbReference>
<dbReference type="RefSeq" id="WP_193934790.1">
    <property type="nucleotide sequence ID" value="NZ_CAWPMZ010000143.1"/>
</dbReference>
<dbReference type="SUPFAM" id="SSF55781">
    <property type="entry name" value="GAF domain-like"/>
    <property type="match status" value="1"/>
</dbReference>
<dbReference type="InterPro" id="IPR011009">
    <property type="entry name" value="Kinase-like_dom_sf"/>
</dbReference>
<dbReference type="Gene3D" id="3.40.50.300">
    <property type="entry name" value="P-loop containing nucleotide triphosphate hydrolases"/>
    <property type="match status" value="2"/>
</dbReference>
<dbReference type="Pfam" id="PF14516">
    <property type="entry name" value="AAA_35"/>
    <property type="match status" value="1"/>
</dbReference>
<dbReference type="Gene3D" id="3.30.450.40">
    <property type="match status" value="1"/>
</dbReference>
<dbReference type="Pfam" id="PF01590">
    <property type="entry name" value="GAF"/>
    <property type="match status" value="1"/>
</dbReference>
<feature type="transmembrane region" description="Helical" evidence="1">
    <location>
        <begin position="1098"/>
        <end position="1115"/>
    </location>
</feature>
<keyword evidence="1" id="KW-0472">Membrane</keyword>
<dbReference type="SUPFAM" id="SSF56112">
    <property type="entry name" value="Protein kinase-like (PK-like)"/>
    <property type="match status" value="1"/>
</dbReference>
<sequence length="1852" mass="211602">MLLIPEYTISELIYTGTKSIVYRGNRNYDKKAVVIKVTKDKYPTPTYLAKFKHQYEIIKNLEITGVVKYLGIENYENRLALIMEDDKFECLKNVIPKIYGNLDFFLKIAVQLSEILNDLHHNNIIHKDIKPANIIINSIKEQVKIIDFSSASLLSKEKPTISDPSLLEGTLAYMAPEQTGRMNRLIDYRTDFYSLGVTFYEILTGQLPYQTTEAMELVHCHIAKQAVPPVILVPDIPPMISSIVMKLLAKTAEDRYQSAFGLKADLEQCLAYWKTGNIPNFPLGVHDLSSHLLIPQKLYGREAEVAQLLAAFERVSSGAHELILVTGCSGCGKSALVNEIHKSITQRRGYFISGKFDQLQRNVPYAAFINAFQELIRQLLTETPQQLHVWKQKILNAVGFNGRILIDVIPELEYIIGSQPIVSSVGLTEIQNRFYFIFNNFIQVFTQKEHPLVLFLDDLQWADLESLKLIQILIDNSNIQSLLLIGAYRNNEMDAMHPLNQIIEDIQGNAIVSYIDVRELNITFLNQLLADTLKCQKEYSLPLAKLVFEKTHGNPFFLIQLLQEMNQENLIFLNDQLQCWEWNIKQIHNLKITDNVVELMVGKLKKLNQSTQHILKLAACIGSRFDLETLSFVNQKSQQATAFELWEALQVGLVTPLSDSYKIPLTLDQKSTDNSIVSSDAIAYEFLHDRVQQAAYSLISDDQKQEVHLKIGQLLLENTSLEEQENKIFDIVNHLNIGANLICQQSNRNKLAELNLIAGRKAKAATAYKSAIAYLNFGLKILESNTWKTQYNLTLALYQEAAEIEYITTNFQQAVQLCDIALNQGKTILDKIPLYNLKIKINIAKNEVQKALDTGLKVLSLLSISLHQAPQQTLVIEDLIKLPEMKDVYKIAAMQILITIQPPSSFGDTLLSLPIIYTMLELCIRYGNSPCSAYVYAMYSVILCARSLNIDTAYQFGQLALQVLDKFQAKAFKCKAIVALCLNVIHRKEHTKNTLEVLRQAVQNGLEVGDVEFACHAAMYYCQHLFFAGETLQSVVRKHSEYIDLIIKYDQKHQLYLAQIDKQLVINLIEESSHKDSLIGKSFNELKMLPFFKKTSNIIAIFFIYFAKILLAYLFKKYQKSIENAREAEKYIGHTLTMIVFIEYKFYYSLALLAHYSFVNVREQKKYLGIVVDNQEKIEHWAHYAPMNYQHKYDLIVAEKARVIEETLTAMEYYDRAIASAKEQGYIQVEAIACERAAEFYLSLGRKKIARMYMIDAYYNYFRWGAIAKVRDLETNYPEFFSHRTMNQTGDESSSIISLTTDKIQALDLATVTKASQALATETNLTNLLEQLIRILIENAGAKTGFLILAKNEQLFIEASSSVEQNNVSVMQSTSIETNPDISVAIINYVNRTRETVVLNNALFEGRFTNDPYIIKNQSKSILCTPIINQGRLVGIVFLENNLAIGAFTPKRLEILKLLSAQAAISIENTLLRNAEQNSAYEYHVGGSLPLGTPTYIVRQADRELYKALKSGRFCHILNSRQMGKSSLRVQIMQQLQTEGFACATVDISEIGHRQITLEQWYAGFIYVLVNSFNLTDKFNIRTWWHEHEFLSPVQRLGEFITKVLLEQISQNIVVFVDEIDSILSLKIELDDFFLLIRNCYNKRADHVKFRRLSFVLLGVATPGQFIQDKSRTPFNIGQAIQLKGFQLHEAQPLLQGLIGKVSNPQAVLKEVLFWTNGQPFLTQKLCKLICASSSPVPTNHEAEWVENLVRQQVIENWELQDEPEHLKTIRDRLCRHTEHNRIWHSKQHALLLMYQQILEQGKSVAVDTPEQTELLLSGLVVKQHGYLEVSNQIYKLIFDCSWVERMLVQYC</sequence>
<dbReference type="EMBL" id="JADEWN010000093">
    <property type="protein sequence ID" value="MBE9193404.1"/>
    <property type="molecule type" value="Genomic_DNA"/>
</dbReference>
<dbReference type="Gene3D" id="1.10.510.10">
    <property type="entry name" value="Transferase(Phosphotransferase) domain 1"/>
    <property type="match status" value="1"/>
</dbReference>
<evidence type="ECO:0000313" key="3">
    <source>
        <dbReference type="EMBL" id="MBE9193404.1"/>
    </source>
</evidence>
<gene>
    <name evidence="3" type="ORF">IQ230_24285</name>
</gene>
<protein>
    <submittedName>
        <fullName evidence="3">AAA family ATPase</fullName>
    </submittedName>
</protein>
<reference evidence="3 4" key="1">
    <citation type="submission" date="2020-10" db="EMBL/GenBank/DDBJ databases">
        <authorList>
            <person name="Castelo-Branco R."/>
            <person name="Eusebio N."/>
            <person name="Adriana R."/>
            <person name="Vieira A."/>
            <person name="Brugerolle De Fraissinette N."/>
            <person name="Rezende De Castro R."/>
            <person name="Schneider M.P."/>
            <person name="Vasconcelos V."/>
            <person name="Leao P.N."/>
        </authorList>
    </citation>
    <scope>NUCLEOTIDE SEQUENCE [LARGE SCALE GENOMIC DNA]</scope>
    <source>
        <strain evidence="3 4">LEGE 06123</strain>
    </source>
</reference>
<feature type="transmembrane region" description="Helical" evidence="1">
    <location>
        <begin position="1136"/>
        <end position="1158"/>
    </location>
</feature>
<dbReference type="PROSITE" id="PS50011">
    <property type="entry name" value="PROTEIN_KINASE_DOM"/>
    <property type="match status" value="1"/>
</dbReference>
<dbReference type="InterPro" id="IPR053159">
    <property type="entry name" value="Hybrid_Histidine_Kinase"/>
</dbReference>
<dbReference type="SMART" id="SM00220">
    <property type="entry name" value="S_TKc"/>
    <property type="match status" value="1"/>
</dbReference>
<dbReference type="Pfam" id="PF13191">
    <property type="entry name" value="AAA_16"/>
    <property type="match status" value="1"/>
</dbReference>
<name>A0ABR9UYN5_9CHRO</name>
<proteinExistence type="predicted"/>
<feature type="domain" description="Protein kinase" evidence="2">
    <location>
        <begin position="7"/>
        <end position="270"/>
    </location>
</feature>
<dbReference type="Proteomes" id="UP000651156">
    <property type="component" value="Unassembled WGS sequence"/>
</dbReference>
<evidence type="ECO:0000313" key="4">
    <source>
        <dbReference type="Proteomes" id="UP000651156"/>
    </source>
</evidence>
<dbReference type="CDD" id="cd14014">
    <property type="entry name" value="STKc_PknB_like"/>
    <property type="match status" value="1"/>
</dbReference>
<evidence type="ECO:0000259" key="2">
    <source>
        <dbReference type="PROSITE" id="PS50011"/>
    </source>
</evidence>
<dbReference type="Gene3D" id="3.30.200.20">
    <property type="entry name" value="Phosphorylase Kinase, domain 1"/>
    <property type="match status" value="1"/>
</dbReference>
<dbReference type="InterPro" id="IPR027417">
    <property type="entry name" value="P-loop_NTPase"/>
</dbReference>
<dbReference type="PANTHER" id="PTHR43642">
    <property type="entry name" value="HYBRID SIGNAL TRANSDUCTION HISTIDINE KINASE G"/>
    <property type="match status" value="1"/>
</dbReference>
<dbReference type="InterPro" id="IPR003018">
    <property type="entry name" value="GAF"/>
</dbReference>
<dbReference type="InterPro" id="IPR029016">
    <property type="entry name" value="GAF-like_dom_sf"/>
</dbReference>
<comment type="caution">
    <text evidence="3">The sequence shown here is derived from an EMBL/GenBank/DDBJ whole genome shotgun (WGS) entry which is preliminary data.</text>
</comment>
<evidence type="ECO:0000256" key="1">
    <source>
        <dbReference type="SAM" id="Phobius"/>
    </source>
</evidence>
<dbReference type="SUPFAM" id="SSF52540">
    <property type="entry name" value="P-loop containing nucleoside triphosphate hydrolases"/>
    <property type="match status" value="2"/>
</dbReference>
<dbReference type="Pfam" id="PF00069">
    <property type="entry name" value="Pkinase"/>
    <property type="match status" value="1"/>
</dbReference>
<dbReference type="InterPro" id="IPR000719">
    <property type="entry name" value="Prot_kinase_dom"/>
</dbReference>
<keyword evidence="4" id="KW-1185">Reference proteome</keyword>
<dbReference type="PROSITE" id="PS00108">
    <property type="entry name" value="PROTEIN_KINASE_ST"/>
    <property type="match status" value="1"/>
</dbReference>
<accession>A0ABR9UYN5</accession>
<keyword evidence="1" id="KW-0812">Transmembrane</keyword>
<dbReference type="PANTHER" id="PTHR43642:SF1">
    <property type="entry name" value="HYBRID SIGNAL TRANSDUCTION HISTIDINE KINASE G"/>
    <property type="match status" value="1"/>
</dbReference>
<keyword evidence="1" id="KW-1133">Transmembrane helix</keyword>
<dbReference type="SMART" id="SM00065">
    <property type="entry name" value="GAF"/>
    <property type="match status" value="1"/>
</dbReference>
<dbReference type="InterPro" id="IPR041664">
    <property type="entry name" value="AAA_16"/>
</dbReference>